<comment type="caution">
    <text evidence="1">The sequence shown here is derived from an EMBL/GenBank/DDBJ whole genome shotgun (WGS) entry which is preliminary data.</text>
</comment>
<evidence type="ECO:0000313" key="2">
    <source>
        <dbReference type="Proteomes" id="UP001143981"/>
    </source>
</evidence>
<gene>
    <name evidence="1" type="ORF">LPJ61_004942</name>
</gene>
<reference evidence="1" key="1">
    <citation type="submission" date="2022-07" db="EMBL/GenBank/DDBJ databases">
        <title>Phylogenomic reconstructions and comparative analyses of Kickxellomycotina fungi.</title>
        <authorList>
            <person name="Reynolds N.K."/>
            <person name="Stajich J.E."/>
            <person name="Barry K."/>
            <person name="Grigoriev I.V."/>
            <person name="Crous P."/>
            <person name="Smith M.E."/>
        </authorList>
    </citation>
    <scope>NUCLEOTIDE SEQUENCE</scope>
    <source>
        <strain evidence="1">BCRC 34381</strain>
    </source>
</reference>
<accession>A0A9W7Y7N6</accession>
<proteinExistence type="predicted"/>
<sequence length="112" mass="12511">MTVSNTDTYEFAAQEEFYTEQKHTIDKKMHDAVIRWDKQANPTEDFGSNLMNAAKRDTTRETGNGSRVYTGIVPVVNIDRTNVGNMDVTVTAFPDSICIVGIINSAYILLCD</sequence>
<protein>
    <submittedName>
        <fullName evidence="1">Uncharacterized protein</fullName>
    </submittedName>
</protein>
<evidence type="ECO:0000313" key="1">
    <source>
        <dbReference type="EMBL" id="KAJ1726820.1"/>
    </source>
</evidence>
<dbReference type="AlphaFoldDB" id="A0A9W7Y7N6"/>
<dbReference type="EMBL" id="JANBOI010001355">
    <property type="protein sequence ID" value="KAJ1726820.1"/>
    <property type="molecule type" value="Genomic_DNA"/>
</dbReference>
<keyword evidence="2" id="KW-1185">Reference proteome</keyword>
<organism evidence="1 2">
    <name type="scientific">Coemansia biformis</name>
    <dbReference type="NCBI Taxonomy" id="1286918"/>
    <lineage>
        <taxon>Eukaryota</taxon>
        <taxon>Fungi</taxon>
        <taxon>Fungi incertae sedis</taxon>
        <taxon>Zoopagomycota</taxon>
        <taxon>Kickxellomycotina</taxon>
        <taxon>Kickxellomycetes</taxon>
        <taxon>Kickxellales</taxon>
        <taxon>Kickxellaceae</taxon>
        <taxon>Coemansia</taxon>
    </lineage>
</organism>
<dbReference type="Proteomes" id="UP001143981">
    <property type="component" value="Unassembled WGS sequence"/>
</dbReference>
<name>A0A9W7Y7N6_9FUNG</name>